<organism evidence="10 11">
    <name type="scientific">Sabulicella glaciei</name>
    <dbReference type="NCBI Taxonomy" id="2984948"/>
    <lineage>
        <taxon>Bacteria</taxon>
        <taxon>Pseudomonadati</taxon>
        <taxon>Pseudomonadota</taxon>
        <taxon>Alphaproteobacteria</taxon>
        <taxon>Acetobacterales</taxon>
        <taxon>Acetobacteraceae</taxon>
        <taxon>Sabulicella</taxon>
    </lineage>
</organism>
<evidence type="ECO:0000256" key="1">
    <source>
        <dbReference type="ARBA" id="ARBA00004429"/>
    </source>
</evidence>
<sequence length="334" mass="34409">MSDHRDPPLFRPSLTTGAPSPEPPAGVTDPRVFAPEISQGAAEVPPRMEDAQPPPGAPQPPRSRAGRVLAIGLSGLLLVWLVDWLWALSAQIPVLGAVGWAAFAVFVLGAGGLAWREWRALQLLDGAEALRRRIAAAATAEAATHLLAPLGRDLLSRGVAAPRLLEGWNRAIPGARTAPEVVRAFEAGPLSAADARAEAAVRRAAVTAGGFVALSGNPVADMIGFALRTIMLMREVMVIYGLRPGRVAELRLLRRLLVEGAVVGAADLAGDAVASAAGQVTGMVAGSAAQGALAAYRVARIGTLVMAGCRPVPFSPGKAPTVARILARGGAPPK</sequence>
<keyword evidence="3" id="KW-1003">Cell membrane</keyword>
<evidence type="ECO:0000313" key="10">
    <source>
        <dbReference type="EMBL" id="MCW8084198.1"/>
    </source>
</evidence>
<accession>A0ABT3NPV4</accession>
<evidence type="ECO:0000256" key="6">
    <source>
        <dbReference type="ARBA" id="ARBA00022989"/>
    </source>
</evidence>
<keyword evidence="5 9" id="KW-0812">Transmembrane</keyword>
<dbReference type="InterPro" id="IPR006507">
    <property type="entry name" value="UPF0283"/>
</dbReference>
<dbReference type="PANTHER" id="PTHR39342:SF1">
    <property type="entry name" value="UPF0283 MEMBRANE PROTEIN YCJF"/>
    <property type="match status" value="1"/>
</dbReference>
<protein>
    <submittedName>
        <fullName evidence="10">DUF697 domain-containing protein</fullName>
    </submittedName>
</protein>
<dbReference type="RefSeq" id="WP_301587805.1">
    <property type="nucleotide sequence ID" value="NZ_JAPFQI010000001.1"/>
</dbReference>
<dbReference type="InterPro" id="IPR021147">
    <property type="entry name" value="DUF697"/>
</dbReference>
<evidence type="ECO:0000313" key="11">
    <source>
        <dbReference type="Proteomes" id="UP001526430"/>
    </source>
</evidence>
<comment type="caution">
    <text evidence="10">The sequence shown here is derived from an EMBL/GenBank/DDBJ whole genome shotgun (WGS) entry which is preliminary data.</text>
</comment>
<keyword evidence="6 9" id="KW-1133">Transmembrane helix</keyword>
<evidence type="ECO:0000256" key="4">
    <source>
        <dbReference type="ARBA" id="ARBA00022519"/>
    </source>
</evidence>
<dbReference type="EMBL" id="JAPFQI010000001">
    <property type="protein sequence ID" value="MCW8084198.1"/>
    <property type="molecule type" value="Genomic_DNA"/>
</dbReference>
<feature type="transmembrane region" description="Helical" evidence="9">
    <location>
        <begin position="68"/>
        <end position="88"/>
    </location>
</feature>
<keyword evidence="11" id="KW-1185">Reference proteome</keyword>
<evidence type="ECO:0000256" key="8">
    <source>
        <dbReference type="SAM" id="MobiDB-lite"/>
    </source>
</evidence>
<feature type="transmembrane region" description="Helical" evidence="9">
    <location>
        <begin position="94"/>
        <end position="115"/>
    </location>
</feature>
<keyword evidence="7 9" id="KW-0472">Membrane</keyword>
<name>A0ABT3NPV4_9PROT</name>
<evidence type="ECO:0000256" key="3">
    <source>
        <dbReference type="ARBA" id="ARBA00022475"/>
    </source>
</evidence>
<evidence type="ECO:0000256" key="7">
    <source>
        <dbReference type="ARBA" id="ARBA00023136"/>
    </source>
</evidence>
<proteinExistence type="inferred from homology"/>
<comment type="similarity">
    <text evidence="2">Belongs to the UPF0283 family.</text>
</comment>
<evidence type="ECO:0000256" key="2">
    <source>
        <dbReference type="ARBA" id="ARBA00008255"/>
    </source>
</evidence>
<dbReference type="PANTHER" id="PTHR39342">
    <property type="entry name" value="UPF0283 MEMBRANE PROTEIN YCJF"/>
    <property type="match status" value="1"/>
</dbReference>
<dbReference type="Pfam" id="PF05128">
    <property type="entry name" value="DUF697"/>
    <property type="match status" value="1"/>
</dbReference>
<feature type="compositionally biased region" description="Pro residues" evidence="8">
    <location>
        <begin position="52"/>
        <end position="61"/>
    </location>
</feature>
<dbReference type="Proteomes" id="UP001526430">
    <property type="component" value="Unassembled WGS sequence"/>
</dbReference>
<evidence type="ECO:0000256" key="9">
    <source>
        <dbReference type="SAM" id="Phobius"/>
    </source>
</evidence>
<feature type="region of interest" description="Disordered" evidence="8">
    <location>
        <begin position="1"/>
        <end position="63"/>
    </location>
</feature>
<evidence type="ECO:0000256" key="5">
    <source>
        <dbReference type="ARBA" id="ARBA00022692"/>
    </source>
</evidence>
<gene>
    <name evidence="10" type="ORF">OF850_01035</name>
</gene>
<keyword evidence="4" id="KW-0997">Cell inner membrane</keyword>
<comment type="subcellular location">
    <subcellularLocation>
        <location evidence="1">Cell inner membrane</location>
        <topology evidence="1">Multi-pass membrane protein</topology>
    </subcellularLocation>
</comment>
<reference evidence="10 11" key="1">
    <citation type="submission" date="2022-10" db="EMBL/GenBank/DDBJ databases">
        <title>Roseococcus glaciei nov., sp. nov., isolated from glacier.</title>
        <authorList>
            <person name="Liu Q."/>
            <person name="Xin Y.-H."/>
        </authorList>
    </citation>
    <scope>NUCLEOTIDE SEQUENCE [LARGE SCALE GENOMIC DNA]</scope>
    <source>
        <strain evidence="10 11">MDT2-1-1</strain>
    </source>
</reference>